<evidence type="ECO:0000256" key="6">
    <source>
        <dbReference type="ARBA" id="ARBA00022525"/>
    </source>
</evidence>
<evidence type="ECO:0000313" key="12">
    <source>
        <dbReference type="Proteomes" id="UP000887574"/>
    </source>
</evidence>
<comment type="catalytic activity">
    <reaction evidence="1">
        <text>Eliminative cleavage of (1-&gt;4)-alpha-D-galacturonan to give oligosaccharides with 4-deoxy-alpha-D-galact-4-enuronosyl groups at their non-reducing ends.</text>
        <dbReference type="EC" id="4.2.2.2"/>
    </reaction>
</comment>
<comment type="cofactor">
    <cofactor evidence="2">
        <name>Ca(2+)</name>
        <dbReference type="ChEBI" id="CHEBI:29108"/>
    </cofactor>
</comment>
<sequence>MWCFGANAADGIHCVGSCDIKNVWWTNVGEDAASFKVVLLQNTPLQEVVSKMLQTKCCKQWWRLLTIKDFQADTIGKLYRSCGNCKTQYKDQSL</sequence>
<organism evidence="12 13">
    <name type="scientific">Ditylenchus dipsaci</name>
    <dbReference type="NCBI Taxonomy" id="166011"/>
    <lineage>
        <taxon>Eukaryota</taxon>
        <taxon>Metazoa</taxon>
        <taxon>Ecdysozoa</taxon>
        <taxon>Nematoda</taxon>
        <taxon>Chromadorea</taxon>
        <taxon>Rhabditida</taxon>
        <taxon>Tylenchina</taxon>
        <taxon>Tylenchomorpha</taxon>
        <taxon>Sphaerularioidea</taxon>
        <taxon>Anguinidae</taxon>
        <taxon>Anguininae</taxon>
        <taxon>Ditylenchus</taxon>
    </lineage>
</organism>
<evidence type="ECO:0000256" key="1">
    <source>
        <dbReference type="ARBA" id="ARBA00000695"/>
    </source>
</evidence>
<evidence type="ECO:0000256" key="8">
    <source>
        <dbReference type="ARBA" id="ARBA00022837"/>
    </source>
</evidence>
<evidence type="ECO:0000313" key="13">
    <source>
        <dbReference type="WBParaSite" id="jg7777"/>
    </source>
</evidence>
<evidence type="ECO:0000256" key="4">
    <source>
        <dbReference type="ARBA" id="ARBA00006463"/>
    </source>
</evidence>
<dbReference type="Proteomes" id="UP000887574">
    <property type="component" value="Unplaced"/>
</dbReference>
<evidence type="ECO:0000256" key="9">
    <source>
        <dbReference type="ARBA" id="ARBA00023239"/>
    </source>
</evidence>
<proteinExistence type="inferred from homology"/>
<comment type="function">
    <text evidence="10">Pectinolytic enzyme consist of four classes of enzymes: pectin lyase, polygalacturonase, pectin methylesterase and rhamnogalacturonase. Among pectinolytic enzymes, pectin lyase is the most important in depolymerization of pectin, since it cleaves internal glycosidic bonds of highly methylated pectins. Favors pectate, the anion, over pectin, the methyl ester.</text>
</comment>
<dbReference type="InterPro" id="IPR012334">
    <property type="entry name" value="Pectin_lyas_fold"/>
</dbReference>
<comment type="similarity">
    <text evidence="4">Belongs to the polysaccharide lyase 3 family.</text>
</comment>
<dbReference type="GO" id="GO:0005576">
    <property type="term" value="C:extracellular region"/>
    <property type="evidence" value="ECO:0007669"/>
    <property type="project" value="UniProtKB-SubCell"/>
</dbReference>
<evidence type="ECO:0000256" key="5">
    <source>
        <dbReference type="ARBA" id="ARBA00012272"/>
    </source>
</evidence>
<evidence type="ECO:0000256" key="10">
    <source>
        <dbReference type="ARBA" id="ARBA00025679"/>
    </source>
</evidence>
<dbReference type="SUPFAM" id="SSF51126">
    <property type="entry name" value="Pectin lyase-like"/>
    <property type="match status" value="1"/>
</dbReference>
<comment type="subcellular location">
    <subcellularLocation>
        <location evidence="3">Secreted</location>
    </subcellularLocation>
</comment>
<protein>
    <recommendedName>
        <fullName evidence="11">Probable pectate lyase F</fullName>
        <ecNumber evidence="5">4.2.2.2</ecNumber>
    </recommendedName>
</protein>
<dbReference type="InterPro" id="IPR004898">
    <property type="entry name" value="Pectate_lyase_PlyH/PlyE-like"/>
</dbReference>
<dbReference type="Pfam" id="PF03211">
    <property type="entry name" value="Pectate_lyase"/>
    <property type="match status" value="1"/>
</dbReference>
<keyword evidence="6" id="KW-0964">Secreted</keyword>
<evidence type="ECO:0000256" key="7">
    <source>
        <dbReference type="ARBA" id="ARBA00022729"/>
    </source>
</evidence>
<dbReference type="GO" id="GO:0030570">
    <property type="term" value="F:pectate lyase activity"/>
    <property type="evidence" value="ECO:0007669"/>
    <property type="project" value="UniProtKB-EC"/>
</dbReference>
<dbReference type="PANTHER" id="PTHR33407">
    <property type="entry name" value="PECTATE LYASE F-RELATED"/>
    <property type="match status" value="1"/>
</dbReference>
<reference evidence="13" key="1">
    <citation type="submission" date="2022-11" db="UniProtKB">
        <authorList>
            <consortium name="WormBaseParasite"/>
        </authorList>
    </citation>
    <scope>IDENTIFICATION</scope>
</reference>
<evidence type="ECO:0000256" key="2">
    <source>
        <dbReference type="ARBA" id="ARBA00001913"/>
    </source>
</evidence>
<keyword evidence="7" id="KW-0732">Signal</keyword>
<accession>A0A915ENG0</accession>
<dbReference type="Gene3D" id="2.160.20.10">
    <property type="entry name" value="Single-stranded right-handed beta-helix, Pectin lyase-like"/>
    <property type="match status" value="1"/>
</dbReference>
<dbReference type="EC" id="4.2.2.2" evidence="5"/>
<dbReference type="InterPro" id="IPR011050">
    <property type="entry name" value="Pectin_lyase_fold/virulence"/>
</dbReference>
<keyword evidence="12" id="KW-1185">Reference proteome</keyword>
<name>A0A915ENG0_9BILA</name>
<evidence type="ECO:0000256" key="11">
    <source>
        <dbReference type="ARBA" id="ARBA00039895"/>
    </source>
</evidence>
<dbReference type="WBParaSite" id="jg7777">
    <property type="protein sequence ID" value="jg7777"/>
    <property type="gene ID" value="jg7777"/>
</dbReference>
<dbReference type="AlphaFoldDB" id="A0A915ENG0"/>
<keyword evidence="9" id="KW-0456">Lyase</keyword>
<evidence type="ECO:0000256" key="3">
    <source>
        <dbReference type="ARBA" id="ARBA00004613"/>
    </source>
</evidence>
<keyword evidence="8" id="KW-0106">Calcium</keyword>
<dbReference type="PANTHER" id="PTHR33407:SF9">
    <property type="entry name" value="PECTATE LYASE F-RELATED"/>
    <property type="match status" value="1"/>
</dbReference>